<evidence type="ECO:0000313" key="1">
    <source>
        <dbReference type="EMBL" id="CBH13230.1"/>
    </source>
</evidence>
<gene>
    <name evidence="1" type="ORF">TbgDal_VIII1770</name>
</gene>
<dbReference type="AlphaFoldDB" id="C9ZUZ2"/>
<sequence length="144" mass="16727">MHRRKRLSVREKLVIAMYNFPSTRTPQTIVVCRSRISPQHTELLTTKEKKLCCASPLSVSPIPSLAYDKNNHSSSSIFFLCELLRHLQSMQAPPTKQQQQKTKKKHCLRSRYLVCTGLQWILNSFRLNTRLNIKGSCHNFQSEK</sequence>
<evidence type="ECO:0000313" key="2">
    <source>
        <dbReference type="Proteomes" id="UP000002316"/>
    </source>
</evidence>
<protein>
    <submittedName>
        <fullName evidence="1">Uncharacterized protein</fullName>
    </submittedName>
</protein>
<dbReference type="GeneID" id="23863344"/>
<dbReference type="RefSeq" id="XP_011775507.1">
    <property type="nucleotide sequence ID" value="XM_011777205.1"/>
</dbReference>
<dbReference type="Proteomes" id="UP000002316">
    <property type="component" value="Chromosome 8"/>
</dbReference>
<name>C9ZUZ2_TRYB9</name>
<dbReference type="EMBL" id="FN554971">
    <property type="protein sequence ID" value="CBH13230.1"/>
    <property type="molecule type" value="Genomic_DNA"/>
</dbReference>
<proteinExistence type="predicted"/>
<accession>C9ZUZ2</accession>
<dbReference type="KEGG" id="tbg:TbgDal_VIII1770"/>
<reference evidence="2" key="1">
    <citation type="journal article" date="2010" name="PLoS Negl. Trop. Dis.">
        <title>The genome sequence of Trypanosoma brucei gambiense, causative agent of chronic human african trypanosomiasis.</title>
        <authorList>
            <person name="Jackson A.P."/>
            <person name="Sanders M."/>
            <person name="Berry A."/>
            <person name="McQuillan J."/>
            <person name="Aslett M.A."/>
            <person name="Quail M.A."/>
            <person name="Chukualim B."/>
            <person name="Capewell P."/>
            <person name="MacLeod A."/>
            <person name="Melville S.E."/>
            <person name="Gibson W."/>
            <person name="Barry J.D."/>
            <person name="Berriman M."/>
            <person name="Hertz-Fowler C."/>
        </authorList>
    </citation>
    <scope>NUCLEOTIDE SEQUENCE [LARGE SCALE GENOMIC DNA]</scope>
    <source>
        <strain evidence="2">MHOM/CI/86/DAL972</strain>
    </source>
</reference>
<organism evidence="1 2">
    <name type="scientific">Trypanosoma brucei gambiense (strain MHOM/CI/86/DAL972)</name>
    <dbReference type="NCBI Taxonomy" id="679716"/>
    <lineage>
        <taxon>Eukaryota</taxon>
        <taxon>Discoba</taxon>
        <taxon>Euglenozoa</taxon>
        <taxon>Kinetoplastea</taxon>
        <taxon>Metakinetoplastina</taxon>
        <taxon>Trypanosomatida</taxon>
        <taxon>Trypanosomatidae</taxon>
        <taxon>Trypanosoma</taxon>
    </lineage>
</organism>